<feature type="compositionally biased region" description="Acidic residues" evidence="1">
    <location>
        <begin position="20"/>
        <end position="29"/>
    </location>
</feature>
<feature type="transmembrane region" description="Helical" evidence="2">
    <location>
        <begin position="111"/>
        <end position="130"/>
    </location>
</feature>
<organism evidence="3 4">
    <name type="scientific">Microbacterium lushaniae</name>
    <dbReference type="NCBI Taxonomy" id="2614639"/>
    <lineage>
        <taxon>Bacteria</taxon>
        <taxon>Bacillati</taxon>
        <taxon>Actinomycetota</taxon>
        <taxon>Actinomycetes</taxon>
        <taxon>Micrococcales</taxon>
        <taxon>Microbacteriaceae</taxon>
        <taxon>Microbacterium</taxon>
    </lineage>
</organism>
<evidence type="ECO:0000256" key="1">
    <source>
        <dbReference type="SAM" id="MobiDB-lite"/>
    </source>
</evidence>
<accession>A0A5J6L264</accession>
<dbReference type="RefSeq" id="WP_150924128.1">
    <property type="nucleotide sequence ID" value="NZ_CP044232.1"/>
</dbReference>
<evidence type="ECO:0000313" key="4">
    <source>
        <dbReference type="Proteomes" id="UP000325516"/>
    </source>
</evidence>
<feature type="transmembrane region" description="Helical" evidence="2">
    <location>
        <begin position="142"/>
        <end position="163"/>
    </location>
</feature>
<keyword evidence="2" id="KW-0472">Membrane</keyword>
<dbReference type="KEGG" id="mlz:F6J85_05215"/>
<evidence type="ECO:0000313" key="3">
    <source>
        <dbReference type="EMBL" id="QEW02560.1"/>
    </source>
</evidence>
<gene>
    <name evidence="3" type="ORF">F6J85_05215</name>
</gene>
<feature type="transmembrane region" description="Helical" evidence="2">
    <location>
        <begin position="83"/>
        <end position="105"/>
    </location>
</feature>
<reference evidence="4" key="1">
    <citation type="submission" date="2019-09" db="EMBL/GenBank/DDBJ databases">
        <title>Mumia zhuanghuii sp. nov. isolated from the intestinal contents of plateau pika (Ochotona curzoniae) in the Qinghai-Tibet plateau of China.</title>
        <authorList>
            <person name="Tian Z."/>
        </authorList>
    </citation>
    <scope>NUCLEOTIDE SEQUENCE [LARGE SCALE GENOMIC DNA]</scope>
    <source>
        <strain evidence="4">L-031</strain>
    </source>
</reference>
<keyword evidence="2" id="KW-1133">Transmembrane helix</keyword>
<feature type="compositionally biased region" description="Pro residues" evidence="1">
    <location>
        <begin position="36"/>
        <end position="72"/>
    </location>
</feature>
<sequence>MPSTPDDPEEPPRDAPGTPEEPESADPSDADAVAGPPAPAVPPAPAPYGTPPPPQFAPPPGGPQPAPAPQQPPGDRRRFGRGIAAGLGIGCGAYVLGIVLALGTLGVASTIFGFLWPFIAIAVVSIALMFSPRTRPYGTGMLIMTGAAWLIVIGPCIALLGGYG</sequence>
<protein>
    <submittedName>
        <fullName evidence="3">Uncharacterized protein</fullName>
    </submittedName>
</protein>
<dbReference type="Proteomes" id="UP000325516">
    <property type="component" value="Chromosome"/>
</dbReference>
<dbReference type="EMBL" id="CP044232">
    <property type="protein sequence ID" value="QEW02560.1"/>
    <property type="molecule type" value="Genomic_DNA"/>
</dbReference>
<keyword evidence="4" id="KW-1185">Reference proteome</keyword>
<proteinExistence type="predicted"/>
<evidence type="ECO:0000256" key="2">
    <source>
        <dbReference type="SAM" id="Phobius"/>
    </source>
</evidence>
<name>A0A5J6L264_9MICO</name>
<dbReference type="AlphaFoldDB" id="A0A5J6L264"/>
<keyword evidence="2" id="KW-0812">Transmembrane</keyword>
<feature type="region of interest" description="Disordered" evidence="1">
    <location>
        <begin position="1"/>
        <end position="80"/>
    </location>
</feature>